<evidence type="ECO:0000256" key="7">
    <source>
        <dbReference type="ARBA" id="ARBA00047343"/>
    </source>
</evidence>
<evidence type="ECO:0000256" key="4">
    <source>
        <dbReference type="ARBA" id="ARBA00022695"/>
    </source>
</evidence>
<name>A0A9D1GQ71_9BACT</name>
<accession>A0A9D1GQ71</accession>
<dbReference type="EC" id="2.7.7.13" evidence="2"/>
<comment type="caution">
    <text evidence="10">The sequence shown here is derived from an EMBL/GenBank/DDBJ whole genome shotgun (WGS) entry which is preliminary data.</text>
</comment>
<comment type="catalytic activity">
    <reaction evidence="7">
        <text>alpha-D-mannose 1-phosphate + GTP + H(+) = GDP-alpha-D-mannose + diphosphate</text>
        <dbReference type="Rhea" id="RHEA:15229"/>
        <dbReference type="ChEBI" id="CHEBI:15378"/>
        <dbReference type="ChEBI" id="CHEBI:33019"/>
        <dbReference type="ChEBI" id="CHEBI:37565"/>
        <dbReference type="ChEBI" id="CHEBI:57527"/>
        <dbReference type="ChEBI" id="CHEBI:58409"/>
        <dbReference type="EC" id="2.7.7.13"/>
    </reaction>
</comment>
<dbReference type="GO" id="GO:0009298">
    <property type="term" value="P:GDP-mannose biosynthetic process"/>
    <property type="evidence" value="ECO:0007669"/>
    <property type="project" value="TreeGrafter"/>
</dbReference>
<gene>
    <name evidence="10" type="ORF">IAC35_07225</name>
</gene>
<dbReference type="GO" id="GO:0004475">
    <property type="term" value="F:mannose-1-phosphate guanylyltransferase (GTP) activity"/>
    <property type="evidence" value="ECO:0007669"/>
    <property type="project" value="UniProtKB-EC"/>
</dbReference>
<keyword evidence="3" id="KW-0808">Transferase</keyword>
<feature type="domain" description="Nucleotidyl transferase" evidence="8">
    <location>
        <begin position="9"/>
        <end position="286"/>
    </location>
</feature>
<dbReference type="FunFam" id="3.90.550.10:FF:000046">
    <property type="entry name" value="Mannose-1-phosphate guanylyltransferase (GDP)"/>
    <property type="match status" value="1"/>
</dbReference>
<evidence type="ECO:0000313" key="10">
    <source>
        <dbReference type="EMBL" id="HIT47630.1"/>
    </source>
</evidence>
<dbReference type="InterPro" id="IPR051161">
    <property type="entry name" value="Mannose-6P_isomerase_type2"/>
</dbReference>
<sequence>MLNNHFYCIIMAGGIGSRFWPISRADKPKQFLDFTAEGKSFLRFTYDRMRAVIPDDNILVVSLSRYEQEVRSQLPELKDENLLLEPYNRNTAPCVTYATYTVLKRDPDAVTVVTPADLIINNHKAFNETLSSALAYAAGTDALITLGVVPTRPDPNFGYIQMAGKPEPGSPVKVKTFTEKPDMELAKVFIDTGEFLWNSGIFAWRASVIKDELEKYVPEITNLWEGWQNNLGTDTEKEFLERIYTDMPRISIDYAVMEKTDRAWVYPATFKWADIGNWDTLYEYMAHHDGDGNAMNLLNKGLISECKGNIVYSDNPDKLLAIRGLENFIVINTHDVLMICPRDMDTLKDFLSSLAMPDFEEYR</sequence>
<dbReference type="InterPro" id="IPR029044">
    <property type="entry name" value="Nucleotide-diphossugar_trans"/>
</dbReference>
<dbReference type="Pfam" id="PF00483">
    <property type="entry name" value="NTP_transferase"/>
    <property type="match status" value="1"/>
</dbReference>
<keyword evidence="5" id="KW-0547">Nucleotide-binding</keyword>
<evidence type="ECO:0000256" key="1">
    <source>
        <dbReference type="ARBA" id="ARBA00006115"/>
    </source>
</evidence>
<dbReference type="InterPro" id="IPR049577">
    <property type="entry name" value="GMPP_N"/>
</dbReference>
<dbReference type="Proteomes" id="UP000886881">
    <property type="component" value="Unassembled WGS sequence"/>
</dbReference>
<evidence type="ECO:0000259" key="9">
    <source>
        <dbReference type="Pfam" id="PF22640"/>
    </source>
</evidence>
<evidence type="ECO:0000256" key="3">
    <source>
        <dbReference type="ARBA" id="ARBA00022679"/>
    </source>
</evidence>
<dbReference type="PANTHER" id="PTHR46390">
    <property type="entry name" value="MANNOSE-1-PHOSPHATE GUANYLYLTRANSFERASE"/>
    <property type="match status" value="1"/>
</dbReference>
<keyword evidence="4 10" id="KW-0548">Nucleotidyltransferase</keyword>
<dbReference type="PANTHER" id="PTHR46390:SF1">
    <property type="entry name" value="MANNOSE-1-PHOSPHATE GUANYLYLTRANSFERASE"/>
    <property type="match status" value="1"/>
</dbReference>
<dbReference type="Pfam" id="PF22640">
    <property type="entry name" value="ManC_GMP_beta-helix"/>
    <property type="match status" value="1"/>
</dbReference>
<dbReference type="EMBL" id="DVLC01000130">
    <property type="protein sequence ID" value="HIT47630.1"/>
    <property type="molecule type" value="Genomic_DNA"/>
</dbReference>
<dbReference type="SUPFAM" id="SSF53448">
    <property type="entry name" value="Nucleotide-diphospho-sugar transferases"/>
    <property type="match status" value="1"/>
</dbReference>
<reference evidence="10" key="2">
    <citation type="journal article" date="2021" name="PeerJ">
        <title>Extensive microbial diversity within the chicken gut microbiome revealed by metagenomics and culture.</title>
        <authorList>
            <person name="Gilroy R."/>
            <person name="Ravi A."/>
            <person name="Getino M."/>
            <person name="Pursley I."/>
            <person name="Horton D.L."/>
            <person name="Alikhan N.F."/>
            <person name="Baker D."/>
            <person name="Gharbi K."/>
            <person name="Hall N."/>
            <person name="Watson M."/>
            <person name="Adriaenssens E.M."/>
            <person name="Foster-Nyarko E."/>
            <person name="Jarju S."/>
            <person name="Secka A."/>
            <person name="Antonio M."/>
            <person name="Oren A."/>
            <person name="Chaudhuri R.R."/>
            <person name="La Ragione R."/>
            <person name="Hildebrand F."/>
            <person name="Pallen M.J."/>
        </authorList>
    </citation>
    <scope>NUCLEOTIDE SEQUENCE</scope>
    <source>
        <strain evidence="10">ChiHecec2B26-709</strain>
    </source>
</reference>
<evidence type="ECO:0000313" key="11">
    <source>
        <dbReference type="Proteomes" id="UP000886881"/>
    </source>
</evidence>
<organism evidence="10 11">
    <name type="scientific">Candidatus Cryptobacteroides merdipullorum</name>
    <dbReference type="NCBI Taxonomy" id="2840771"/>
    <lineage>
        <taxon>Bacteria</taxon>
        <taxon>Pseudomonadati</taxon>
        <taxon>Bacteroidota</taxon>
        <taxon>Bacteroidia</taxon>
        <taxon>Bacteroidales</taxon>
        <taxon>Candidatus Cryptobacteroides</taxon>
    </lineage>
</organism>
<evidence type="ECO:0000256" key="6">
    <source>
        <dbReference type="ARBA" id="ARBA00023134"/>
    </source>
</evidence>
<protein>
    <recommendedName>
        <fullName evidence="2">mannose-1-phosphate guanylyltransferase</fullName>
        <ecNumber evidence="2">2.7.7.13</ecNumber>
    </recommendedName>
</protein>
<feature type="domain" description="MannoseP isomerase/GMP-like beta-helix" evidence="9">
    <location>
        <begin position="305"/>
        <end position="343"/>
    </location>
</feature>
<reference evidence="10" key="1">
    <citation type="submission" date="2020-10" db="EMBL/GenBank/DDBJ databases">
        <authorList>
            <person name="Gilroy R."/>
        </authorList>
    </citation>
    <scope>NUCLEOTIDE SEQUENCE</scope>
    <source>
        <strain evidence="10">ChiHecec2B26-709</strain>
    </source>
</reference>
<comment type="similarity">
    <text evidence="1">Belongs to the mannose-6-phosphate isomerase type 2 family.</text>
</comment>
<evidence type="ECO:0000256" key="5">
    <source>
        <dbReference type="ARBA" id="ARBA00022741"/>
    </source>
</evidence>
<dbReference type="Gene3D" id="3.90.550.10">
    <property type="entry name" value="Spore Coat Polysaccharide Biosynthesis Protein SpsA, Chain A"/>
    <property type="match status" value="1"/>
</dbReference>
<dbReference type="InterPro" id="IPR054566">
    <property type="entry name" value="ManC/GMP-like_b-helix"/>
</dbReference>
<evidence type="ECO:0000259" key="8">
    <source>
        <dbReference type="Pfam" id="PF00483"/>
    </source>
</evidence>
<dbReference type="CDD" id="cd02509">
    <property type="entry name" value="GDP-M1P_Guanylyltransferase"/>
    <property type="match status" value="1"/>
</dbReference>
<proteinExistence type="inferred from homology"/>
<dbReference type="AlphaFoldDB" id="A0A9D1GQ71"/>
<evidence type="ECO:0000256" key="2">
    <source>
        <dbReference type="ARBA" id="ARBA00012387"/>
    </source>
</evidence>
<dbReference type="GO" id="GO:0005525">
    <property type="term" value="F:GTP binding"/>
    <property type="evidence" value="ECO:0007669"/>
    <property type="project" value="UniProtKB-KW"/>
</dbReference>
<dbReference type="SUPFAM" id="SSF159283">
    <property type="entry name" value="Guanosine diphospho-D-mannose pyrophosphorylase/mannose-6-phosphate isomerase linker domain"/>
    <property type="match status" value="1"/>
</dbReference>
<dbReference type="InterPro" id="IPR005835">
    <property type="entry name" value="NTP_transferase_dom"/>
</dbReference>
<keyword evidence="6" id="KW-0342">GTP-binding</keyword>